<keyword evidence="3 7" id="KW-0812">Transmembrane</keyword>
<comment type="subcellular location">
    <subcellularLocation>
        <location evidence="1">Cell membrane</location>
        <topology evidence="1">Single-pass membrane protein</topology>
    </subcellularLocation>
</comment>
<feature type="transmembrane region" description="Helical" evidence="7">
    <location>
        <begin position="222"/>
        <end position="244"/>
    </location>
</feature>
<dbReference type="PANTHER" id="PTHR33885">
    <property type="entry name" value="PHAGE SHOCK PROTEIN C"/>
    <property type="match status" value="1"/>
</dbReference>
<evidence type="ECO:0000313" key="9">
    <source>
        <dbReference type="EMBL" id="AEG43531.1"/>
    </source>
</evidence>
<reference evidence="9 10" key="1">
    <citation type="submission" date="2011-05" db="EMBL/GenBank/DDBJ databases">
        <title>Complete sequence of Isoptericola variabilis 225.</title>
        <authorList>
            <consortium name="US DOE Joint Genome Institute"/>
            <person name="Lucas S."/>
            <person name="Han J."/>
            <person name="Lapidus A."/>
            <person name="Cheng J.-F."/>
            <person name="Goodwin L."/>
            <person name="Pitluck S."/>
            <person name="Peters L."/>
            <person name="Mikhailova N."/>
            <person name="Zeytun A."/>
            <person name="Han C."/>
            <person name="Tapia R."/>
            <person name="Land M."/>
            <person name="Hauser L."/>
            <person name="Kyrpides N."/>
            <person name="Ivanova N."/>
            <person name="Pagani I."/>
            <person name="Siebers A."/>
            <person name="Allgaier M."/>
            <person name="Thelen M."/>
            <person name="Hugenholtz P."/>
            <person name="Gladden J."/>
            <person name="Woyke T."/>
        </authorList>
    </citation>
    <scope>NUCLEOTIDE SEQUENCE [LARGE SCALE GENOMIC DNA]</scope>
    <source>
        <strain evidence="10">225</strain>
    </source>
</reference>
<dbReference type="EMBL" id="CP002810">
    <property type="protein sequence ID" value="AEG43531.1"/>
    <property type="molecule type" value="Genomic_DNA"/>
</dbReference>
<feature type="transmembrane region" description="Helical" evidence="7">
    <location>
        <begin position="140"/>
        <end position="165"/>
    </location>
</feature>
<dbReference type="GO" id="GO:0005886">
    <property type="term" value="C:plasma membrane"/>
    <property type="evidence" value="ECO:0007669"/>
    <property type="project" value="UniProtKB-SubCell"/>
</dbReference>
<feature type="transmembrane region" description="Helical" evidence="7">
    <location>
        <begin position="118"/>
        <end position="134"/>
    </location>
</feature>
<accession>F6FWV9</accession>
<name>F6FWV9_ISOV2</name>
<dbReference type="PANTHER" id="PTHR33885:SF3">
    <property type="entry name" value="PHAGE SHOCK PROTEIN C"/>
    <property type="match status" value="1"/>
</dbReference>
<feature type="domain" description="Phage shock protein PspC N-terminal" evidence="8">
    <location>
        <begin position="49"/>
        <end position="100"/>
    </location>
</feature>
<evidence type="ECO:0000256" key="1">
    <source>
        <dbReference type="ARBA" id="ARBA00004162"/>
    </source>
</evidence>
<keyword evidence="2" id="KW-1003">Cell membrane</keyword>
<dbReference type="STRING" id="743718.Isova_0745"/>
<evidence type="ECO:0000256" key="2">
    <source>
        <dbReference type="ARBA" id="ARBA00022475"/>
    </source>
</evidence>
<keyword evidence="10" id="KW-1185">Reference proteome</keyword>
<evidence type="ECO:0000313" key="10">
    <source>
        <dbReference type="Proteomes" id="UP000009236"/>
    </source>
</evidence>
<evidence type="ECO:0000259" key="8">
    <source>
        <dbReference type="Pfam" id="PF04024"/>
    </source>
</evidence>
<dbReference type="AlphaFoldDB" id="F6FWV9"/>
<evidence type="ECO:0000256" key="4">
    <source>
        <dbReference type="ARBA" id="ARBA00022989"/>
    </source>
</evidence>
<dbReference type="KEGG" id="iva:Isova_0745"/>
<dbReference type="InterPro" id="IPR007168">
    <property type="entry name" value="Phageshock_PspC_N"/>
</dbReference>
<evidence type="ECO:0000256" key="5">
    <source>
        <dbReference type="ARBA" id="ARBA00023136"/>
    </source>
</evidence>
<proteinExistence type="predicted"/>
<feature type="transmembrane region" description="Helical" evidence="7">
    <location>
        <begin position="256"/>
        <end position="276"/>
    </location>
</feature>
<keyword evidence="4 7" id="KW-1133">Transmembrane helix</keyword>
<evidence type="ECO:0000256" key="6">
    <source>
        <dbReference type="SAM" id="MobiDB-lite"/>
    </source>
</evidence>
<feature type="transmembrane region" description="Helical" evidence="7">
    <location>
        <begin position="283"/>
        <end position="302"/>
    </location>
</feature>
<dbReference type="Pfam" id="PF04024">
    <property type="entry name" value="PspC"/>
    <property type="match status" value="1"/>
</dbReference>
<keyword evidence="5 7" id="KW-0472">Membrane</keyword>
<evidence type="ECO:0000256" key="3">
    <source>
        <dbReference type="ARBA" id="ARBA00022692"/>
    </source>
</evidence>
<organism evidence="10">
    <name type="scientific">Isoptericola variabilis (strain 225)</name>
    <dbReference type="NCBI Taxonomy" id="743718"/>
    <lineage>
        <taxon>Bacteria</taxon>
        <taxon>Bacillati</taxon>
        <taxon>Actinomycetota</taxon>
        <taxon>Actinomycetes</taxon>
        <taxon>Micrococcales</taxon>
        <taxon>Promicromonosporaceae</taxon>
        <taxon>Isoptericola</taxon>
    </lineage>
</organism>
<gene>
    <name evidence="9" type="ordered locus">Isova_0745</name>
</gene>
<dbReference type="HOGENOM" id="CLU_588976_0_0_11"/>
<dbReference type="Proteomes" id="UP000009236">
    <property type="component" value="Chromosome"/>
</dbReference>
<dbReference type="RefSeq" id="WP_013837923.1">
    <property type="nucleotide sequence ID" value="NC_015588.1"/>
</dbReference>
<feature type="region of interest" description="Disordered" evidence="6">
    <location>
        <begin position="1"/>
        <end position="38"/>
    </location>
</feature>
<sequence>MSTDDTSRPGAAGHEPGSAPPVGGVPPAAGTQPPRTGFFDSIRRVGVQRSEDRWVGGVAGGVAERFGVDPLLVRGLLILSFFLTGAGFVVYALAWALLPERTDGRIHLQEATRGQFDVALLGAALTLVVGFAWSDGPWSWWGGFFSWVEALLWIAVWVGVVVLIVKLVRDRRARTTTVPPPAPFTPAPPAPYATAAVPPAAPVPPTAPLPPPPPPRPRVPGAGAGTVGVVTGLALLAGALLLIAERVGDLDLPFWGAAWLGAAIAVVGAGIVVSGLRGRRGGGLTALAIVGILVGLALWPIAGYGGPAPVWQAPEDASVVSGGTVVLDTADKAASGVHVQFGDVTVDLTDLDLSEVTPGEPVVVPVSMAAGATRIVVPADAAVEAQVRMLAGNVTWRVDGDYRTAAGVTTAATTFTSAEVDELGGAQLLLEVDGSAGDITIRENR</sequence>
<dbReference type="InterPro" id="IPR052027">
    <property type="entry name" value="PspC"/>
</dbReference>
<evidence type="ECO:0000256" key="7">
    <source>
        <dbReference type="SAM" id="Phobius"/>
    </source>
</evidence>
<dbReference type="eggNOG" id="COG1983">
    <property type="taxonomic scope" value="Bacteria"/>
</dbReference>
<protein>
    <submittedName>
        <fullName evidence="9">PspC domain protein</fullName>
    </submittedName>
</protein>
<feature type="compositionally biased region" description="Low complexity" evidence="6">
    <location>
        <begin position="16"/>
        <end position="34"/>
    </location>
</feature>
<feature type="transmembrane region" description="Helical" evidence="7">
    <location>
        <begin position="76"/>
        <end position="98"/>
    </location>
</feature>